<name>A0A8T0H743_CERPU</name>
<proteinExistence type="predicted"/>
<sequence>MEMNPRIWSQLQYHIDMKMIFAKLPFREFFQMRLVCKEWNRLASDRGFLEESFRDPIPKPYFVVSDHGLLAYDASSGSWSCTPLPPRLRLKGPEVEGLLYSIELDSECQSFDRQEVFNVHTRVSYRLPQVGKRPISILPMVGMMVDTSVSPYSFQIILGSNENRCTQFFDSKSNSWTERRSKFDHTNQAFSSSCVHENGFLYMNVDVDDRPFYDYIMDYYDLEKDEWGKVYDTRGGFHEIGSWQGSLFDVHFQESWGETITVFELKLDGHPGNEAYWSAYADMPHDLFSWLTHGVEIEESDILIEKSQPIDTRFCSEYLLIHTIVSDDERRAGAERFVLFNLATKAWEKLQLPALRRTAAESSQNRELRYRSLFNAEISES</sequence>
<dbReference type="PANTHER" id="PTHR31672:SF2">
    <property type="entry name" value="F-BOX DOMAIN-CONTAINING PROTEIN"/>
    <property type="match status" value="1"/>
</dbReference>
<keyword evidence="3" id="KW-1185">Reference proteome</keyword>
<dbReference type="EMBL" id="CM026428">
    <property type="protein sequence ID" value="KAG0567193.1"/>
    <property type="molecule type" value="Genomic_DNA"/>
</dbReference>
<evidence type="ECO:0000313" key="3">
    <source>
        <dbReference type="Proteomes" id="UP000822688"/>
    </source>
</evidence>
<dbReference type="Proteomes" id="UP000822688">
    <property type="component" value="Chromosome 7"/>
</dbReference>
<reference evidence="2" key="1">
    <citation type="submission" date="2020-06" db="EMBL/GenBank/DDBJ databases">
        <title>WGS assembly of Ceratodon purpureus strain R40.</title>
        <authorList>
            <person name="Carey S.B."/>
            <person name="Jenkins J."/>
            <person name="Shu S."/>
            <person name="Lovell J.T."/>
            <person name="Sreedasyam A."/>
            <person name="Maumus F."/>
            <person name="Tiley G.P."/>
            <person name="Fernandez-Pozo N."/>
            <person name="Barry K."/>
            <person name="Chen C."/>
            <person name="Wang M."/>
            <person name="Lipzen A."/>
            <person name="Daum C."/>
            <person name="Saski C.A."/>
            <person name="Payton A.C."/>
            <person name="Mcbreen J.C."/>
            <person name="Conrad R.E."/>
            <person name="Kollar L.M."/>
            <person name="Olsson S."/>
            <person name="Huttunen S."/>
            <person name="Landis J.B."/>
            <person name="Wickett N.J."/>
            <person name="Johnson M.G."/>
            <person name="Rensing S.A."/>
            <person name="Grimwood J."/>
            <person name="Schmutz J."/>
            <person name="Mcdaniel S.F."/>
        </authorList>
    </citation>
    <scope>NUCLEOTIDE SEQUENCE</scope>
    <source>
        <strain evidence="2">R40</strain>
    </source>
</reference>
<dbReference type="Gene3D" id="1.20.1280.50">
    <property type="match status" value="1"/>
</dbReference>
<protein>
    <recommendedName>
        <fullName evidence="1">F-box domain-containing protein</fullName>
    </recommendedName>
</protein>
<feature type="domain" description="F-box" evidence="1">
    <location>
        <begin position="18"/>
        <end position="49"/>
    </location>
</feature>
<dbReference type="PANTHER" id="PTHR31672">
    <property type="entry name" value="BNACNNG10540D PROTEIN"/>
    <property type="match status" value="1"/>
</dbReference>
<dbReference type="InterPro" id="IPR001810">
    <property type="entry name" value="F-box_dom"/>
</dbReference>
<accession>A0A8T0H743</accession>
<dbReference type="SUPFAM" id="SSF81383">
    <property type="entry name" value="F-box domain"/>
    <property type="match status" value="1"/>
</dbReference>
<organism evidence="2 3">
    <name type="scientific">Ceratodon purpureus</name>
    <name type="common">Fire moss</name>
    <name type="synonym">Dicranum purpureum</name>
    <dbReference type="NCBI Taxonomy" id="3225"/>
    <lineage>
        <taxon>Eukaryota</taxon>
        <taxon>Viridiplantae</taxon>
        <taxon>Streptophyta</taxon>
        <taxon>Embryophyta</taxon>
        <taxon>Bryophyta</taxon>
        <taxon>Bryophytina</taxon>
        <taxon>Bryopsida</taxon>
        <taxon>Dicranidae</taxon>
        <taxon>Pseudoditrichales</taxon>
        <taxon>Ditrichaceae</taxon>
        <taxon>Ceratodon</taxon>
    </lineage>
</organism>
<evidence type="ECO:0000259" key="1">
    <source>
        <dbReference type="Pfam" id="PF00646"/>
    </source>
</evidence>
<dbReference type="Pfam" id="PF00646">
    <property type="entry name" value="F-box"/>
    <property type="match status" value="1"/>
</dbReference>
<evidence type="ECO:0000313" key="2">
    <source>
        <dbReference type="EMBL" id="KAG0567193.1"/>
    </source>
</evidence>
<comment type="caution">
    <text evidence="2">The sequence shown here is derived from an EMBL/GenBank/DDBJ whole genome shotgun (WGS) entry which is preliminary data.</text>
</comment>
<dbReference type="InterPro" id="IPR036047">
    <property type="entry name" value="F-box-like_dom_sf"/>
</dbReference>
<dbReference type="InterPro" id="IPR011043">
    <property type="entry name" value="Gal_Oxase/kelch_b-propeller"/>
</dbReference>
<dbReference type="AlphaFoldDB" id="A0A8T0H743"/>
<gene>
    <name evidence="2" type="ORF">KC19_7G117600</name>
</gene>
<dbReference type="InterPro" id="IPR050796">
    <property type="entry name" value="SCF_F-box_component"/>
</dbReference>
<dbReference type="SUPFAM" id="SSF50965">
    <property type="entry name" value="Galactose oxidase, central domain"/>
    <property type="match status" value="1"/>
</dbReference>